<evidence type="ECO:0000313" key="2">
    <source>
        <dbReference type="EMBL" id="VDL42052.1"/>
    </source>
</evidence>
<gene>
    <name evidence="2" type="ORF">HDID_LOCUS3989</name>
    <name evidence="3" type="ORF">WMSIL1_LOCUS6252</name>
</gene>
<keyword evidence="1" id="KW-1133">Transmembrane helix</keyword>
<reference evidence="3 5" key="3">
    <citation type="submission" date="2019-07" db="EMBL/GenBank/DDBJ databases">
        <authorList>
            <person name="Jastrzebski P J."/>
            <person name="Paukszto L."/>
            <person name="Jastrzebski P J."/>
        </authorList>
    </citation>
    <scope>NUCLEOTIDE SEQUENCE [LARGE SCALE GENOMIC DNA]</scope>
    <source>
        <strain evidence="3 5">WMS-il1</strain>
    </source>
</reference>
<feature type="transmembrane region" description="Helical" evidence="1">
    <location>
        <begin position="78"/>
        <end position="99"/>
    </location>
</feature>
<organism evidence="6">
    <name type="scientific">Hymenolepis diminuta</name>
    <name type="common">Rat tapeworm</name>
    <dbReference type="NCBI Taxonomy" id="6216"/>
    <lineage>
        <taxon>Eukaryota</taxon>
        <taxon>Metazoa</taxon>
        <taxon>Spiralia</taxon>
        <taxon>Lophotrochozoa</taxon>
        <taxon>Platyhelminthes</taxon>
        <taxon>Cestoda</taxon>
        <taxon>Eucestoda</taxon>
        <taxon>Cyclophyllidea</taxon>
        <taxon>Hymenolepididae</taxon>
        <taxon>Hymenolepis</taxon>
    </lineage>
</organism>
<protein>
    <submittedName>
        <fullName evidence="6">MARVEL domain-containing protein</fullName>
    </submittedName>
</protein>
<evidence type="ECO:0000313" key="4">
    <source>
        <dbReference type="Proteomes" id="UP000274504"/>
    </source>
</evidence>
<dbReference type="WBParaSite" id="HDID_0000399101-mRNA-1">
    <property type="protein sequence ID" value="HDID_0000399101-mRNA-1"/>
    <property type="gene ID" value="HDID_0000399101"/>
</dbReference>
<dbReference type="AlphaFoldDB" id="A0A0R3SGG2"/>
<dbReference type="Proteomes" id="UP000321570">
    <property type="component" value="Unassembled WGS sequence"/>
</dbReference>
<proteinExistence type="predicted"/>
<keyword evidence="1" id="KW-0472">Membrane</keyword>
<evidence type="ECO:0000313" key="5">
    <source>
        <dbReference type="Proteomes" id="UP000321570"/>
    </source>
</evidence>
<evidence type="ECO:0000313" key="6">
    <source>
        <dbReference type="WBParaSite" id="HDID_0000399101-mRNA-1"/>
    </source>
</evidence>
<feature type="transmembrane region" description="Helical" evidence="1">
    <location>
        <begin position="47"/>
        <end position="71"/>
    </location>
</feature>
<reference evidence="2 4" key="2">
    <citation type="submission" date="2018-11" db="EMBL/GenBank/DDBJ databases">
        <authorList>
            <consortium name="Pathogen Informatics"/>
        </authorList>
    </citation>
    <scope>NUCLEOTIDE SEQUENCE [LARGE SCALE GENOMIC DNA]</scope>
</reference>
<feature type="transmembrane region" description="Helical" evidence="1">
    <location>
        <begin position="105"/>
        <end position="127"/>
    </location>
</feature>
<evidence type="ECO:0000313" key="3">
    <source>
        <dbReference type="EMBL" id="VUZ46367.1"/>
    </source>
</evidence>
<dbReference type="OrthoDB" id="6266799at2759"/>
<dbReference type="Proteomes" id="UP000274504">
    <property type="component" value="Unassembled WGS sequence"/>
</dbReference>
<keyword evidence="5" id="KW-1185">Reference proteome</keyword>
<name>A0A0R3SGG2_HYMDI</name>
<dbReference type="EMBL" id="UYSG01001368">
    <property type="protein sequence ID" value="VDL42052.1"/>
    <property type="molecule type" value="Genomic_DNA"/>
</dbReference>
<feature type="transmembrane region" description="Helical" evidence="1">
    <location>
        <begin position="7"/>
        <end position="27"/>
    </location>
</feature>
<evidence type="ECO:0000256" key="1">
    <source>
        <dbReference type="SAM" id="Phobius"/>
    </source>
</evidence>
<sequence length="134" mass="14406">MDRKIGYLIISIIATILFMVAIGYAGWGCGGSILSQRCIKLSKIYEITGALLLTAGLLVFIAGVFILLYMLKGFGWSNIIATVACFIAAILALAAMFYYYDSGNIWSPFIATIAMSLNVALAGMLVFEIVGSNK</sequence>
<dbReference type="EMBL" id="CABIJS010000221">
    <property type="protein sequence ID" value="VUZ46367.1"/>
    <property type="molecule type" value="Genomic_DNA"/>
</dbReference>
<reference evidence="6" key="1">
    <citation type="submission" date="2017-02" db="UniProtKB">
        <authorList>
            <consortium name="WormBaseParasite"/>
        </authorList>
    </citation>
    <scope>IDENTIFICATION</scope>
</reference>
<accession>A0A0R3SGG2</accession>
<keyword evidence="1" id="KW-0812">Transmembrane</keyword>